<name>A0A1W4XIU2_AGRPL</name>
<dbReference type="Proteomes" id="UP000192223">
    <property type="component" value="Unplaced"/>
</dbReference>
<accession>A0A1W4XIU2</accession>
<proteinExistence type="predicted"/>
<dbReference type="RefSeq" id="XP_018332717.1">
    <property type="nucleotide sequence ID" value="XM_018477215.1"/>
</dbReference>
<sequence>MRPPVRKSTIYIKNFADVERKIPEINIKPGDILTSFDAISLFTKILLTGYLNLESRIFPVDMCKIFEVSLVWKVDYYEQVDGVTMESSLRPVIAKLFMEHFDKNAIGISWYKQTAWLLYVNDTFANWGHGMENLNYFLQHLNRHHPSIQLTMETENG</sequence>
<dbReference type="GeneID" id="108742151"/>
<dbReference type="InParanoid" id="A0A1W4XIU2"/>
<dbReference type="OrthoDB" id="10018421at2759"/>
<organism evidence="1 2">
    <name type="scientific">Agrilus planipennis</name>
    <name type="common">Emerald ash borer</name>
    <name type="synonym">Agrilus marcopoli</name>
    <dbReference type="NCBI Taxonomy" id="224129"/>
    <lineage>
        <taxon>Eukaryota</taxon>
        <taxon>Metazoa</taxon>
        <taxon>Ecdysozoa</taxon>
        <taxon>Arthropoda</taxon>
        <taxon>Hexapoda</taxon>
        <taxon>Insecta</taxon>
        <taxon>Pterygota</taxon>
        <taxon>Neoptera</taxon>
        <taxon>Endopterygota</taxon>
        <taxon>Coleoptera</taxon>
        <taxon>Polyphaga</taxon>
        <taxon>Elateriformia</taxon>
        <taxon>Buprestoidea</taxon>
        <taxon>Buprestidae</taxon>
        <taxon>Agrilinae</taxon>
        <taxon>Agrilus</taxon>
    </lineage>
</organism>
<dbReference type="PANTHER" id="PTHR21301">
    <property type="entry name" value="REVERSE TRANSCRIPTASE"/>
    <property type="match status" value="1"/>
</dbReference>
<protein>
    <submittedName>
        <fullName evidence="2">Uncharacterized protein LOC108742151</fullName>
    </submittedName>
</protein>
<reference evidence="2" key="1">
    <citation type="submission" date="2025-08" db="UniProtKB">
        <authorList>
            <consortium name="RefSeq"/>
        </authorList>
    </citation>
    <scope>IDENTIFICATION</scope>
    <source>
        <tissue evidence="2">Entire body</tissue>
    </source>
</reference>
<gene>
    <name evidence="2" type="primary">LOC108742151</name>
</gene>
<dbReference type="KEGG" id="apln:108742151"/>
<evidence type="ECO:0000313" key="2">
    <source>
        <dbReference type="RefSeq" id="XP_018332717.1"/>
    </source>
</evidence>
<dbReference type="AlphaFoldDB" id="A0A1W4XIU2"/>
<keyword evidence="1" id="KW-1185">Reference proteome</keyword>
<dbReference type="PANTHER" id="PTHR21301:SF10">
    <property type="entry name" value="REVERSE TRANSCRIPTASE DOMAIN-CONTAINING PROTEIN"/>
    <property type="match status" value="1"/>
</dbReference>
<evidence type="ECO:0000313" key="1">
    <source>
        <dbReference type="Proteomes" id="UP000192223"/>
    </source>
</evidence>
<dbReference type="STRING" id="224129.A0A1W4XIU2"/>